<feature type="region of interest" description="Disordered" evidence="1">
    <location>
        <begin position="181"/>
        <end position="235"/>
    </location>
</feature>
<protein>
    <submittedName>
        <fullName evidence="2">Uncharacterized protein</fullName>
    </submittedName>
</protein>
<organism evidence="2 3">
    <name type="scientific">Puccinia graminis f. sp. tritici</name>
    <dbReference type="NCBI Taxonomy" id="56615"/>
    <lineage>
        <taxon>Eukaryota</taxon>
        <taxon>Fungi</taxon>
        <taxon>Dikarya</taxon>
        <taxon>Basidiomycota</taxon>
        <taxon>Pucciniomycotina</taxon>
        <taxon>Pucciniomycetes</taxon>
        <taxon>Pucciniales</taxon>
        <taxon>Pucciniaceae</taxon>
        <taxon>Puccinia</taxon>
    </lineage>
</organism>
<gene>
    <name evidence="2" type="ORF">PGT21_018067</name>
</gene>
<feature type="region of interest" description="Disordered" evidence="1">
    <location>
        <begin position="272"/>
        <end position="296"/>
    </location>
</feature>
<accession>A0A5B0M0H1</accession>
<reference evidence="2 3" key="1">
    <citation type="submission" date="2019-05" db="EMBL/GenBank/DDBJ databases">
        <title>Emergence of the Ug99 lineage of the wheat stem rust pathogen through somatic hybridization.</title>
        <authorList>
            <person name="Li F."/>
            <person name="Upadhyaya N.M."/>
            <person name="Sperschneider J."/>
            <person name="Matny O."/>
            <person name="Nguyen-Phuc H."/>
            <person name="Mago R."/>
            <person name="Raley C."/>
            <person name="Miller M.E."/>
            <person name="Silverstein K.A.T."/>
            <person name="Henningsen E."/>
            <person name="Hirsch C.D."/>
            <person name="Visser B."/>
            <person name="Pretorius Z.A."/>
            <person name="Steffenson B.J."/>
            <person name="Schwessinger B."/>
            <person name="Dodds P.N."/>
            <person name="Figueroa M."/>
        </authorList>
    </citation>
    <scope>NUCLEOTIDE SEQUENCE [LARGE SCALE GENOMIC DNA]</scope>
    <source>
        <strain evidence="2">21-0</strain>
    </source>
</reference>
<evidence type="ECO:0000313" key="3">
    <source>
        <dbReference type="Proteomes" id="UP000324748"/>
    </source>
</evidence>
<dbReference type="Proteomes" id="UP000324748">
    <property type="component" value="Unassembled WGS sequence"/>
</dbReference>
<proteinExistence type="predicted"/>
<feature type="compositionally biased region" description="Polar residues" evidence="1">
    <location>
        <begin position="181"/>
        <end position="202"/>
    </location>
</feature>
<dbReference type="EMBL" id="VSWC01000183">
    <property type="protein sequence ID" value="KAA1069244.1"/>
    <property type="molecule type" value="Genomic_DNA"/>
</dbReference>
<keyword evidence="3" id="KW-1185">Reference proteome</keyword>
<comment type="caution">
    <text evidence="2">The sequence shown here is derived from an EMBL/GenBank/DDBJ whole genome shotgun (WGS) entry which is preliminary data.</text>
</comment>
<evidence type="ECO:0000313" key="2">
    <source>
        <dbReference type="EMBL" id="KAA1069244.1"/>
    </source>
</evidence>
<evidence type="ECO:0000256" key="1">
    <source>
        <dbReference type="SAM" id="MobiDB-lite"/>
    </source>
</evidence>
<feature type="compositionally biased region" description="Basic residues" evidence="1">
    <location>
        <begin position="400"/>
        <end position="410"/>
    </location>
</feature>
<sequence>MNPGRLQKPFHQTTNGYETCIQQLEEVIHLLLARTNPSHPPLVSSAPLANSFRYSADRGLIPLLSKATQSHLQSPSLATACSLCSHLLNFLSSRLPPTTSTKPLQLVGPPHYLLPNRINQRQRPLQGHRHAPTLIVTPKGHLHAQRGRCCRRRLQPLAKWTRLDLASTLLADTTTVLHPTLTASQSDPSSTLLVNSRMDSSTIPPPPPLPQPKTASQPATPPPNTQPDPLTAFPTPSPYLTISVIQPASTSTLSDVPPPSLAAKIPVMLSSAAVKQSNKKKRPCQSHSPQDPETWESHHSHCLYYYNSNITDHQSNNDTHPSILSPYNCNSIAIYPTAQGCPDNLDIAAIGSITVVEDSTVSKEPQLWPPSLSQALAALKNYNDIDNYLKTLEAEGTEMKKKKKKKKKKKADPTSTPDNPILFYV</sequence>
<dbReference type="AlphaFoldDB" id="A0A5B0M0H1"/>
<name>A0A5B0M0H1_PUCGR</name>
<feature type="region of interest" description="Disordered" evidence="1">
    <location>
        <begin position="396"/>
        <end position="425"/>
    </location>
</feature>